<dbReference type="GO" id="GO:0006310">
    <property type="term" value="P:DNA recombination"/>
    <property type="evidence" value="ECO:0007669"/>
    <property type="project" value="InterPro"/>
</dbReference>
<dbReference type="FunFam" id="3.90.1640.30:FF:000001">
    <property type="entry name" value="Single-stranded-DNA-specific exonuclease RecJ"/>
    <property type="match status" value="1"/>
</dbReference>
<dbReference type="OrthoDB" id="9809852at2"/>
<feature type="domain" description="DHHA1" evidence="7">
    <location>
        <begin position="354"/>
        <end position="445"/>
    </location>
</feature>
<dbReference type="InterPro" id="IPR041122">
    <property type="entry name" value="RecJ_OB"/>
</dbReference>
<accession>A0A0F4XG97</accession>
<dbReference type="InterPro" id="IPR051673">
    <property type="entry name" value="SSDNA_exonuclease_RecJ"/>
</dbReference>
<keyword evidence="5 9" id="KW-0269">Exonuclease</keyword>
<protein>
    <recommendedName>
        <fullName evidence="2">Single-stranded-DNA-specific exonuclease RecJ</fullName>
    </recommendedName>
</protein>
<dbReference type="InterPro" id="IPR001667">
    <property type="entry name" value="DDH_dom"/>
</dbReference>
<dbReference type="PATRIC" id="fig|132476.4.peg.4287"/>
<dbReference type="GO" id="GO:0003676">
    <property type="term" value="F:nucleic acid binding"/>
    <property type="evidence" value="ECO:0007669"/>
    <property type="project" value="InterPro"/>
</dbReference>
<comment type="similarity">
    <text evidence="1">Belongs to the RecJ family.</text>
</comment>
<dbReference type="GO" id="GO:0008409">
    <property type="term" value="F:5'-3' exonuclease activity"/>
    <property type="evidence" value="ECO:0007669"/>
    <property type="project" value="InterPro"/>
</dbReference>
<evidence type="ECO:0000259" key="7">
    <source>
        <dbReference type="Pfam" id="PF02272"/>
    </source>
</evidence>
<dbReference type="EMBL" id="JZXC01000034">
    <property type="protein sequence ID" value="KKA04900.1"/>
    <property type="molecule type" value="Genomic_DNA"/>
</dbReference>
<dbReference type="Pfam" id="PF17768">
    <property type="entry name" value="RecJ_OB"/>
    <property type="match status" value="1"/>
</dbReference>
<dbReference type="AlphaFoldDB" id="A0A0F4XG97"/>
<evidence type="ECO:0000313" key="9">
    <source>
        <dbReference type="EMBL" id="KKA04900.1"/>
    </source>
</evidence>
<evidence type="ECO:0000256" key="1">
    <source>
        <dbReference type="ARBA" id="ARBA00005915"/>
    </source>
</evidence>
<dbReference type="GO" id="GO:0006281">
    <property type="term" value="P:DNA repair"/>
    <property type="evidence" value="ECO:0007669"/>
    <property type="project" value="InterPro"/>
</dbReference>
<organism evidence="9 10">
    <name type="scientific">Pseudomonas kilonensis</name>
    <dbReference type="NCBI Taxonomy" id="132476"/>
    <lineage>
        <taxon>Bacteria</taxon>
        <taxon>Pseudomonadati</taxon>
        <taxon>Pseudomonadota</taxon>
        <taxon>Gammaproteobacteria</taxon>
        <taxon>Pseudomonadales</taxon>
        <taxon>Pseudomonadaceae</taxon>
        <taxon>Pseudomonas</taxon>
    </lineage>
</organism>
<dbReference type="InterPro" id="IPR004610">
    <property type="entry name" value="RecJ"/>
</dbReference>
<evidence type="ECO:0000259" key="8">
    <source>
        <dbReference type="Pfam" id="PF17768"/>
    </source>
</evidence>
<dbReference type="Proteomes" id="UP000033662">
    <property type="component" value="Unassembled WGS sequence"/>
</dbReference>
<dbReference type="PANTHER" id="PTHR30255:SF2">
    <property type="entry name" value="SINGLE-STRANDED-DNA-SPECIFIC EXONUCLEASE RECJ"/>
    <property type="match status" value="1"/>
</dbReference>
<feature type="domain" description="RecJ OB" evidence="8">
    <location>
        <begin position="461"/>
        <end position="564"/>
    </location>
</feature>
<evidence type="ECO:0000256" key="3">
    <source>
        <dbReference type="ARBA" id="ARBA00022722"/>
    </source>
</evidence>
<reference evidence="9 10" key="1">
    <citation type="submission" date="2015-03" db="EMBL/GenBank/DDBJ databases">
        <title>Pseudomonas fluorescens 1855-344 Genome sequencing and assembly.</title>
        <authorList>
            <person name="Eng W.W.H."/>
            <person name="Gan H.M."/>
            <person name="Savka M.A."/>
        </authorList>
    </citation>
    <scope>NUCLEOTIDE SEQUENCE [LARGE SCALE GENOMIC DNA]</scope>
    <source>
        <strain evidence="9 10">1855-344</strain>
    </source>
</reference>
<keyword evidence="4" id="KW-0378">Hydrolase</keyword>
<gene>
    <name evidence="9" type="ORF">VP02_26070</name>
</gene>
<dbReference type="Pfam" id="PF02272">
    <property type="entry name" value="DHHA1"/>
    <property type="match status" value="1"/>
</dbReference>
<keyword evidence="3" id="KW-0540">Nuclease</keyword>
<evidence type="ECO:0000256" key="5">
    <source>
        <dbReference type="ARBA" id="ARBA00022839"/>
    </source>
</evidence>
<evidence type="ECO:0000256" key="4">
    <source>
        <dbReference type="ARBA" id="ARBA00022801"/>
    </source>
</evidence>
<dbReference type="PANTHER" id="PTHR30255">
    <property type="entry name" value="SINGLE-STRANDED-DNA-SPECIFIC EXONUCLEASE RECJ"/>
    <property type="match status" value="1"/>
</dbReference>
<dbReference type="Gene3D" id="3.10.310.30">
    <property type="match status" value="1"/>
</dbReference>
<dbReference type="InterPro" id="IPR003156">
    <property type="entry name" value="DHHA1_dom"/>
</dbReference>
<evidence type="ECO:0000313" key="10">
    <source>
        <dbReference type="Proteomes" id="UP000033662"/>
    </source>
</evidence>
<dbReference type="NCBIfam" id="TIGR00644">
    <property type="entry name" value="recJ"/>
    <property type="match status" value="1"/>
</dbReference>
<dbReference type="SUPFAM" id="SSF64182">
    <property type="entry name" value="DHH phosphoesterases"/>
    <property type="match status" value="1"/>
</dbReference>
<dbReference type="InterPro" id="IPR038763">
    <property type="entry name" value="DHH_sf"/>
</dbReference>
<dbReference type="Pfam" id="PF01368">
    <property type="entry name" value="DHH"/>
    <property type="match status" value="1"/>
</dbReference>
<proteinExistence type="inferred from homology"/>
<comment type="caution">
    <text evidence="9">The sequence shown here is derived from an EMBL/GenBank/DDBJ whole genome shotgun (WGS) entry which is preliminary data.</text>
</comment>
<sequence>MRIEPRQLPDTLPFLGDLPPLLTRLYAARGVQSEAELDKSLARLIPFQQLKGIDAAVDLLVTALEQRQRILIVGDFDADGATASTVGMLGLRLLGAAHVDYLVPNRFEYGYGLTPEIVEVALAREPQLLITVDNGISSVEGVAAAKAAGLQVLVTDHHLPGLELPAADAIVNPNQPGCEFPSKALAGVGVIFYVLMALRARLRSLGWYASTPQPNIGELLDLVALGSVADVVPLDANNRILVHQGLERIRAGRARPGIKAILEVAKRDASRITSTDLGFILGPRLNAAGRLDDMSLGIECLLTDDPALAREMAAQLDGMNQDRKSIEQGMQREALAQLKDLPVESMPFGLCLFDPQWHQGVIGILASRMKERYFRPTIAFADAGDGLLKGSGRSVPGFHIRDALSVVAAQHPTLISKYGGHAMAAGLTLPEANFPLFADAFDTEVRRQLREEDLTGRLLSDGTLAVEEFHLELARALRHAGPWGQHFPEPMFHGLFQLVEQRVVGERHLKVVLKSECGSVKLDGIAFGIDREIWPNPTVRWVELAYKLDLNEFRGQETVQLMIAHIEPR</sequence>
<evidence type="ECO:0000256" key="2">
    <source>
        <dbReference type="ARBA" id="ARBA00019841"/>
    </source>
</evidence>
<dbReference type="Gene3D" id="3.90.1640.30">
    <property type="match status" value="1"/>
</dbReference>
<evidence type="ECO:0000259" key="6">
    <source>
        <dbReference type="Pfam" id="PF01368"/>
    </source>
</evidence>
<feature type="domain" description="DDH" evidence="6">
    <location>
        <begin position="69"/>
        <end position="226"/>
    </location>
</feature>
<name>A0A0F4XG97_9PSED</name>